<sequence length="653" mass="71119">MQPTFAAIPAPVPMLRSINTPEPPAAPRLSRIPLPVHHTDPVQHTTMRTLPAHPPPFKPRALWPHPVRKLSRSGPAIERMRALERENVLLRERAEHAQRLLLAERAATDEHRRVSAIQVRTILRLQALVDASRCKAVTTTATADTDADGDARTDEPPLPEYTDTETQTALSPPAHTDCGAQTESGPGWADDALTVSEAFHRERADDLQEELGLQRRLAEMAIQHADALEGTYEDMLACKDALIGDLREDMAEMRQRVEATLTAETETLIAARDTDEGWGGDEEDYEEQHAADLRALEAELAEQNALLHGAARNAVIATNRIVALEAAARGRAVLRQETDVLRQEVDTLRRECDMLRCEGDTLRCEINMLRSEASMLRGRVGELEVMVRDAEAHGAVEEAFLIRLRQELDSAGGAGGSQTTPNLQKPVLRPIVPRLVDEVLPEATFDLAEDAPSPVDPPPTAYYTTPSTPAGLSPITPTTSSVFRWPRPRPGVPTSMPSPLNPSSPSSPLPPPPPSRQSSPSSSRLASSPSASRISSPPPSSPTPDSVRLRALESQLDTLLLRCAAADAARVCSEDVEERLSAELRAARADNARLRYAVDGDMRTRGDDVPPVPPSRDDMRGAQTLSVESRASLRPLSLLRWTPSGGPEQACVC</sequence>
<dbReference type="Proteomes" id="UP000814128">
    <property type="component" value="Unassembled WGS sequence"/>
</dbReference>
<evidence type="ECO:0000313" key="2">
    <source>
        <dbReference type="Proteomes" id="UP000814128"/>
    </source>
</evidence>
<dbReference type="EMBL" id="MU273641">
    <property type="protein sequence ID" value="KAI0030060.1"/>
    <property type="molecule type" value="Genomic_DNA"/>
</dbReference>
<reference evidence="1" key="2">
    <citation type="journal article" date="2022" name="New Phytol.">
        <title>Evolutionary transition to the ectomycorrhizal habit in the genomes of a hyperdiverse lineage of mushroom-forming fungi.</title>
        <authorList>
            <person name="Looney B."/>
            <person name="Miyauchi S."/>
            <person name="Morin E."/>
            <person name="Drula E."/>
            <person name="Courty P.E."/>
            <person name="Kohler A."/>
            <person name="Kuo A."/>
            <person name="LaButti K."/>
            <person name="Pangilinan J."/>
            <person name="Lipzen A."/>
            <person name="Riley R."/>
            <person name="Andreopoulos W."/>
            <person name="He G."/>
            <person name="Johnson J."/>
            <person name="Nolan M."/>
            <person name="Tritt A."/>
            <person name="Barry K.W."/>
            <person name="Grigoriev I.V."/>
            <person name="Nagy L.G."/>
            <person name="Hibbett D."/>
            <person name="Henrissat B."/>
            <person name="Matheny P.B."/>
            <person name="Labbe J."/>
            <person name="Martin F.M."/>
        </authorList>
    </citation>
    <scope>NUCLEOTIDE SEQUENCE</scope>
    <source>
        <strain evidence="1">EC-137</strain>
    </source>
</reference>
<organism evidence="1 2">
    <name type="scientific">Vararia minispora EC-137</name>
    <dbReference type="NCBI Taxonomy" id="1314806"/>
    <lineage>
        <taxon>Eukaryota</taxon>
        <taxon>Fungi</taxon>
        <taxon>Dikarya</taxon>
        <taxon>Basidiomycota</taxon>
        <taxon>Agaricomycotina</taxon>
        <taxon>Agaricomycetes</taxon>
        <taxon>Russulales</taxon>
        <taxon>Lachnocladiaceae</taxon>
        <taxon>Vararia</taxon>
    </lineage>
</organism>
<comment type="caution">
    <text evidence="1">The sequence shown here is derived from an EMBL/GenBank/DDBJ whole genome shotgun (WGS) entry which is preliminary data.</text>
</comment>
<keyword evidence="2" id="KW-1185">Reference proteome</keyword>
<gene>
    <name evidence="1" type="ORF">K488DRAFT_72477</name>
</gene>
<evidence type="ECO:0000313" key="1">
    <source>
        <dbReference type="EMBL" id="KAI0030060.1"/>
    </source>
</evidence>
<reference evidence="1" key="1">
    <citation type="submission" date="2021-02" db="EMBL/GenBank/DDBJ databases">
        <authorList>
            <consortium name="DOE Joint Genome Institute"/>
            <person name="Ahrendt S."/>
            <person name="Looney B.P."/>
            <person name="Miyauchi S."/>
            <person name="Morin E."/>
            <person name="Drula E."/>
            <person name="Courty P.E."/>
            <person name="Chicoki N."/>
            <person name="Fauchery L."/>
            <person name="Kohler A."/>
            <person name="Kuo A."/>
            <person name="Labutti K."/>
            <person name="Pangilinan J."/>
            <person name="Lipzen A."/>
            <person name="Riley R."/>
            <person name="Andreopoulos W."/>
            <person name="He G."/>
            <person name="Johnson J."/>
            <person name="Barry K.W."/>
            <person name="Grigoriev I.V."/>
            <person name="Nagy L."/>
            <person name="Hibbett D."/>
            <person name="Henrissat B."/>
            <person name="Matheny P.B."/>
            <person name="Labbe J."/>
            <person name="Martin F."/>
        </authorList>
    </citation>
    <scope>NUCLEOTIDE SEQUENCE</scope>
    <source>
        <strain evidence="1">EC-137</strain>
    </source>
</reference>
<protein>
    <submittedName>
        <fullName evidence="1">Uncharacterized protein</fullName>
    </submittedName>
</protein>
<accession>A0ACB8QEF6</accession>
<proteinExistence type="predicted"/>
<name>A0ACB8QEF6_9AGAM</name>